<dbReference type="InParanoid" id="E3NI66"/>
<feature type="domain" description="F-box" evidence="1">
    <location>
        <begin position="6"/>
        <end position="44"/>
    </location>
</feature>
<dbReference type="InterPro" id="IPR012885">
    <property type="entry name" value="F-box_Sdz-33"/>
</dbReference>
<evidence type="ECO:0000313" key="3">
    <source>
        <dbReference type="Proteomes" id="UP000008281"/>
    </source>
</evidence>
<accession>E3NI66</accession>
<dbReference type="AlphaFoldDB" id="E3NI66"/>
<dbReference type="EMBL" id="DS268695">
    <property type="protein sequence ID" value="EFO98784.1"/>
    <property type="molecule type" value="Genomic_DNA"/>
</dbReference>
<gene>
    <name evidence="2" type="ORF">CRE_30512</name>
</gene>
<dbReference type="PANTHER" id="PTHR21503:SF8">
    <property type="entry name" value="F-BOX ASSOCIATED DOMAIN-CONTAINING PROTEIN-RELATED"/>
    <property type="match status" value="1"/>
</dbReference>
<proteinExistence type="predicted"/>
<keyword evidence="3" id="KW-1185">Reference proteome</keyword>
<evidence type="ECO:0000313" key="2">
    <source>
        <dbReference type="EMBL" id="EFO98784.1"/>
    </source>
</evidence>
<dbReference type="Proteomes" id="UP000008281">
    <property type="component" value="Unassembled WGS sequence"/>
</dbReference>
<organism evidence="3">
    <name type="scientific">Caenorhabditis remanei</name>
    <name type="common">Caenorhabditis vulgaris</name>
    <dbReference type="NCBI Taxonomy" id="31234"/>
    <lineage>
        <taxon>Eukaryota</taxon>
        <taxon>Metazoa</taxon>
        <taxon>Ecdysozoa</taxon>
        <taxon>Nematoda</taxon>
        <taxon>Chromadorea</taxon>
        <taxon>Rhabditida</taxon>
        <taxon>Rhabditina</taxon>
        <taxon>Rhabditomorpha</taxon>
        <taxon>Rhabditoidea</taxon>
        <taxon>Rhabditidae</taxon>
        <taxon>Peloderinae</taxon>
        <taxon>Caenorhabditis</taxon>
    </lineage>
</organism>
<name>E3NI66_CAERE</name>
<dbReference type="PANTHER" id="PTHR21503">
    <property type="entry name" value="F-BOX-CONTAINING HYPOTHETICAL PROTEIN C.ELEGANS"/>
    <property type="match status" value="1"/>
</dbReference>
<dbReference type="PROSITE" id="PS50181">
    <property type="entry name" value="FBOX"/>
    <property type="match status" value="1"/>
</dbReference>
<dbReference type="Pfam" id="PF00646">
    <property type="entry name" value="F-box"/>
    <property type="match status" value="1"/>
</dbReference>
<reference evidence="2" key="1">
    <citation type="submission" date="2007-07" db="EMBL/GenBank/DDBJ databases">
        <title>PCAP assembly of the Caenorhabditis remanei genome.</title>
        <authorList>
            <consortium name="The Caenorhabditis remanei Sequencing Consortium"/>
            <person name="Wilson R.K."/>
        </authorList>
    </citation>
    <scope>NUCLEOTIDE SEQUENCE [LARGE SCALE GENOMIC DNA]</scope>
    <source>
        <strain evidence="2">PB4641</strain>
    </source>
</reference>
<evidence type="ECO:0000259" key="1">
    <source>
        <dbReference type="PROSITE" id="PS50181"/>
    </source>
</evidence>
<dbReference type="Pfam" id="PF07735">
    <property type="entry name" value="FBA_2"/>
    <property type="match status" value="1"/>
</dbReference>
<dbReference type="InterPro" id="IPR001810">
    <property type="entry name" value="F-box_dom"/>
</dbReference>
<sequence length="357" mass="41867">MDPPEPFPILRLPFLAIEEVFKSLHPIEIINFSLISNRTKQITKMMTVCPKYLVALDIDKNLQIDIRGTNETISCIYVMTSEENVDGETEEIDEDGCINRKIYKYSKDPVDEWKQLSIYVLEIFKTQTIDVFTMYLDLFVDQNKSIIDFLKTNVKSIDECILSQRKDEINVDEDFGYLLDNLKINDMLYSMLNIKDDNFDGKIPRNLKHLIIKHANWIGYEKLLEIDSVTVDIWKHRISNKDWNLFIKKWMAMETHFNLEILEFELNSFEDFRELILHDIPHEEVAEEVKRTLITELVLHDIPHEVVDEDIKRTLNMSVDQGSYGSPREISGGIDIKRIDGKTATFSVHHTEWGDNF</sequence>
<protein>
    <recommendedName>
        <fullName evidence="1">F-box domain-containing protein</fullName>
    </recommendedName>
</protein>
<dbReference type="HOGENOM" id="CLU_028840_3_1_1"/>